<protein>
    <submittedName>
        <fullName evidence="2">Uncharacterized protein</fullName>
    </submittedName>
</protein>
<comment type="caution">
    <text evidence="2">The sequence shown here is derived from an EMBL/GenBank/DDBJ whole genome shotgun (WGS) entry which is preliminary data.</text>
</comment>
<sequence length="60" mass="6290">MSESLSASDASTSDDPSRTLWTCRPTAVSVHPIASTMQTQPLTSTDAPHATNTDQTAVDV</sequence>
<dbReference type="EMBL" id="ALJD01000009">
    <property type="protein sequence ID" value="EJN58088.1"/>
    <property type="molecule type" value="Genomic_DNA"/>
</dbReference>
<proteinExistence type="predicted"/>
<gene>
    <name evidence="2" type="ORF">HSB1_35050</name>
</gene>
<evidence type="ECO:0000313" key="3">
    <source>
        <dbReference type="Proteomes" id="UP000007813"/>
    </source>
</evidence>
<feature type="region of interest" description="Disordered" evidence="1">
    <location>
        <begin position="32"/>
        <end position="60"/>
    </location>
</feature>
<evidence type="ECO:0000256" key="1">
    <source>
        <dbReference type="SAM" id="MobiDB-lite"/>
    </source>
</evidence>
<dbReference type="Proteomes" id="UP000007813">
    <property type="component" value="Unassembled WGS sequence"/>
</dbReference>
<feature type="compositionally biased region" description="Polar residues" evidence="1">
    <location>
        <begin position="35"/>
        <end position="60"/>
    </location>
</feature>
<accession>J2ZYJ6</accession>
<organism evidence="2 3">
    <name type="scientific">Halogranum salarium B-1</name>
    <dbReference type="NCBI Taxonomy" id="1210908"/>
    <lineage>
        <taxon>Archaea</taxon>
        <taxon>Methanobacteriati</taxon>
        <taxon>Methanobacteriota</taxon>
        <taxon>Stenosarchaea group</taxon>
        <taxon>Halobacteria</taxon>
        <taxon>Halobacteriales</taxon>
        <taxon>Haloferacaceae</taxon>
    </lineage>
</organism>
<evidence type="ECO:0000313" key="2">
    <source>
        <dbReference type="EMBL" id="EJN58088.1"/>
    </source>
</evidence>
<dbReference type="AlphaFoldDB" id="J2ZYJ6"/>
<feature type="compositionally biased region" description="Low complexity" evidence="1">
    <location>
        <begin position="1"/>
        <end position="14"/>
    </location>
</feature>
<feature type="region of interest" description="Disordered" evidence="1">
    <location>
        <begin position="1"/>
        <end position="20"/>
    </location>
</feature>
<name>J2ZYJ6_9EURY</name>
<reference evidence="2 3" key="1">
    <citation type="journal article" date="2012" name="J. Bacteriol.">
        <title>Draft Genome Sequence of the Extremely Halophilic Archaeon Halogranum salarium B-1T.</title>
        <authorList>
            <person name="Kim K.K."/>
            <person name="Lee K.C."/>
            <person name="Lee J.S."/>
        </authorList>
    </citation>
    <scope>NUCLEOTIDE SEQUENCE [LARGE SCALE GENOMIC DNA]</scope>
    <source>
        <strain evidence="2 3">B-1</strain>
    </source>
</reference>